<dbReference type="InterPro" id="IPR038933">
    <property type="entry name" value="Ovate"/>
</dbReference>
<comment type="function">
    <text evidence="6">Transcriptional repressor that regulates multiple aspects of plant growth and development.</text>
</comment>
<dbReference type="Pfam" id="PF13724">
    <property type="entry name" value="DNA_binding_2"/>
    <property type="match status" value="1"/>
</dbReference>
<dbReference type="Proteomes" id="UP001054252">
    <property type="component" value="Unassembled WGS sequence"/>
</dbReference>
<protein>
    <recommendedName>
        <fullName evidence="6">Transcription repressor</fullName>
    </recommendedName>
    <alternativeName>
        <fullName evidence="6">Ovate family protein</fullName>
    </alternativeName>
</protein>
<evidence type="ECO:0000313" key="9">
    <source>
        <dbReference type="Proteomes" id="UP001054252"/>
    </source>
</evidence>
<keyword evidence="4 6" id="KW-0804">Transcription</keyword>
<keyword evidence="5 6" id="KW-0539">Nucleus</keyword>
<reference evidence="8 9" key="1">
    <citation type="journal article" date="2021" name="Commun. Biol.">
        <title>The genome of Shorea leprosula (Dipterocarpaceae) highlights the ecological relevance of drought in aseasonal tropical rainforests.</title>
        <authorList>
            <person name="Ng K.K.S."/>
            <person name="Kobayashi M.J."/>
            <person name="Fawcett J.A."/>
            <person name="Hatakeyama M."/>
            <person name="Paape T."/>
            <person name="Ng C.H."/>
            <person name="Ang C.C."/>
            <person name="Tnah L.H."/>
            <person name="Lee C.T."/>
            <person name="Nishiyama T."/>
            <person name="Sese J."/>
            <person name="O'Brien M.J."/>
            <person name="Copetti D."/>
            <person name="Mohd Noor M.I."/>
            <person name="Ong R.C."/>
            <person name="Putra M."/>
            <person name="Sireger I.Z."/>
            <person name="Indrioko S."/>
            <person name="Kosugi Y."/>
            <person name="Izuno A."/>
            <person name="Isagi Y."/>
            <person name="Lee S.L."/>
            <person name="Shimizu K.K."/>
        </authorList>
    </citation>
    <scope>NUCLEOTIDE SEQUENCE [LARGE SCALE GENOMIC DNA]</scope>
    <source>
        <strain evidence="8">214</strain>
    </source>
</reference>
<keyword evidence="2 6" id="KW-0678">Repressor</keyword>
<dbReference type="GO" id="GO:0045892">
    <property type="term" value="P:negative regulation of DNA-templated transcription"/>
    <property type="evidence" value="ECO:0007669"/>
    <property type="project" value="UniProtKB-UniRule"/>
</dbReference>
<evidence type="ECO:0000256" key="1">
    <source>
        <dbReference type="ARBA" id="ARBA00004123"/>
    </source>
</evidence>
<evidence type="ECO:0000256" key="5">
    <source>
        <dbReference type="ARBA" id="ARBA00023242"/>
    </source>
</evidence>
<comment type="subcellular location">
    <subcellularLocation>
        <location evidence="1 6">Nucleus</location>
    </subcellularLocation>
</comment>
<gene>
    <name evidence="8" type="ORF">SLEP1_g30861</name>
</gene>
<evidence type="ECO:0000256" key="2">
    <source>
        <dbReference type="ARBA" id="ARBA00022491"/>
    </source>
</evidence>
<proteinExistence type="predicted"/>
<keyword evidence="3 6" id="KW-0805">Transcription regulation</keyword>
<organism evidence="8 9">
    <name type="scientific">Rubroshorea leprosula</name>
    <dbReference type="NCBI Taxonomy" id="152421"/>
    <lineage>
        <taxon>Eukaryota</taxon>
        <taxon>Viridiplantae</taxon>
        <taxon>Streptophyta</taxon>
        <taxon>Embryophyta</taxon>
        <taxon>Tracheophyta</taxon>
        <taxon>Spermatophyta</taxon>
        <taxon>Magnoliopsida</taxon>
        <taxon>eudicotyledons</taxon>
        <taxon>Gunneridae</taxon>
        <taxon>Pentapetalae</taxon>
        <taxon>rosids</taxon>
        <taxon>malvids</taxon>
        <taxon>Malvales</taxon>
        <taxon>Dipterocarpaceae</taxon>
        <taxon>Rubroshorea</taxon>
    </lineage>
</organism>
<dbReference type="EMBL" id="BPVZ01000056">
    <property type="protein sequence ID" value="GKV20794.1"/>
    <property type="molecule type" value="Genomic_DNA"/>
</dbReference>
<evidence type="ECO:0000313" key="8">
    <source>
        <dbReference type="EMBL" id="GKV20794.1"/>
    </source>
</evidence>
<evidence type="ECO:0000256" key="4">
    <source>
        <dbReference type="ARBA" id="ARBA00023163"/>
    </source>
</evidence>
<dbReference type="NCBIfam" id="TIGR01568">
    <property type="entry name" value="A_thal_3678"/>
    <property type="match status" value="1"/>
</dbReference>
<accession>A0AAV5K1J9</accession>
<keyword evidence="9" id="KW-1185">Reference proteome</keyword>
<dbReference type="PANTHER" id="PTHR33057:SF128">
    <property type="entry name" value="TRANSCRIPTION REPRESSOR OFP3"/>
    <property type="match status" value="1"/>
</dbReference>
<dbReference type="GO" id="GO:0005634">
    <property type="term" value="C:nucleus"/>
    <property type="evidence" value="ECO:0007669"/>
    <property type="project" value="UniProtKB-SubCell"/>
</dbReference>
<evidence type="ECO:0000259" key="7">
    <source>
        <dbReference type="PROSITE" id="PS51754"/>
    </source>
</evidence>
<dbReference type="GO" id="GO:0003677">
    <property type="term" value="F:DNA binding"/>
    <property type="evidence" value="ECO:0007669"/>
    <property type="project" value="InterPro"/>
</dbReference>
<evidence type="ECO:0000256" key="6">
    <source>
        <dbReference type="RuleBase" id="RU367028"/>
    </source>
</evidence>
<sequence>MGNQRFRFSDMIPNAWFYKLKNMGRTRNNYPKASPSHSNPINKKPLYPSTAPQNFNYFTKDAYFPDSPIISSRRKARRRRTIYRPSPKAILNILSPFDSESEADDHHHFAPESCDDHQVLGSSDSNSCYKCKLTSSTTDIIIDMMNNESCRYRRKLTKPAESSNYKNKEKRRRVREAKARGSLSFKIVKEESIGTHETRKSTTGIKVRANSLRIASNKIHAAYARKSISSGNIAESFAVVKSSVDPQKDFRDSMVEMIVENNIRAAKDLEQLLACYLSLNSREYHHLIIKAFEQIWFDLTN</sequence>
<feature type="domain" description="OVATE" evidence="7">
    <location>
        <begin position="239"/>
        <end position="298"/>
    </location>
</feature>
<evidence type="ECO:0000256" key="3">
    <source>
        <dbReference type="ARBA" id="ARBA00023015"/>
    </source>
</evidence>
<dbReference type="PANTHER" id="PTHR33057">
    <property type="entry name" value="TRANSCRIPTION REPRESSOR OFP7-RELATED"/>
    <property type="match status" value="1"/>
</dbReference>
<name>A0AAV5K1J9_9ROSI</name>
<dbReference type="InterPro" id="IPR025830">
    <property type="entry name" value="DNA_bnd_dom_ovate"/>
</dbReference>
<dbReference type="InterPro" id="IPR006458">
    <property type="entry name" value="Ovate_C"/>
</dbReference>
<comment type="caution">
    <text evidence="8">The sequence shown here is derived from an EMBL/GenBank/DDBJ whole genome shotgun (WGS) entry which is preliminary data.</text>
</comment>
<dbReference type="PROSITE" id="PS51754">
    <property type="entry name" value="OVATE"/>
    <property type="match status" value="1"/>
</dbReference>
<dbReference type="Pfam" id="PF04844">
    <property type="entry name" value="Ovate"/>
    <property type="match status" value="1"/>
</dbReference>
<dbReference type="AlphaFoldDB" id="A0AAV5K1J9"/>